<protein>
    <recommendedName>
        <fullName evidence="10">DAGKc domain-containing protein</fullName>
    </recommendedName>
</protein>
<dbReference type="RefSeq" id="WP_116410045.1">
    <property type="nucleotide sequence ID" value="NZ_NBXB01000006.1"/>
</dbReference>
<evidence type="ECO:0000256" key="3">
    <source>
        <dbReference type="ARBA" id="ARBA00022679"/>
    </source>
</evidence>
<dbReference type="Pfam" id="PF19279">
    <property type="entry name" value="YegS_C"/>
    <property type="match status" value="1"/>
</dbReference>
<dbReference type="Gene3D" id="2.60.200.40">
    <property type="match status" value="1"/>
</dbReference>
<dbReference type="SUPFAM" id="SSF111331">
    <property type="entry name" value="NAD kinase/diacylglycerol kinase-like"/>
    <property type="match status" value="1"/>
</dbReference>
<dbReference type="Proteomes" id="UP000256541">
    <property type="component" value="Unassembled WGS sequence"/>
</dbReference>
<dbReference type="PROSITE" id="PS50146">
    <property type="entry name" value="DAGK"/>
    <property type="match status" value="1"/>
</dbReference>
<feature type="domain" description="DAGKc" evidence="10">
    <location>
        <begin position="5"/>
        <end position="144"/>
    </location>
</feature>
<dbReference type="GO" id="GO:0008654">
    <property type="term" value="P:phospholipid biosynthetic process"/>
    <property type="evidence" value="ECO:0007669"/>
    <property type="project" value="UniProtKB-KW"/>
</dbReference>
<comment type="similarity">
    <text evidence="2">Belongs to the diacylglycerol/lipid kinase family.</text>
</comment>
<keyword evidence="6" id="KW-0067">ATP-binding</keyword>
<keyword evidence="5" id="KW-0418">Kinase</keyword>
<evidence type="ECO:0000256" key="4">
    <source>
        <dbReference type="ARBA" id="ARBA00022741"/>
    </source>
</evidence>
<gene>
    <name evidence="11" type="ORF">B7R22_01455</name>
</gene>
<comment type="cofactor">
    <cofactor evidence="1">
        <name>Mg(2+)</name>
        <dbReference type="ChEBI" id="CHEBI:18420"/>
    </cofactor>
</comment>
<keyword evidence="7" id="KW-0443">Lipid metabolism</keyword>
<evidence type="ECO:0000256" key="7">
    <source>
        <dbReference type="ARBA" id="ARBA00023209"/>
    </source>
</evidence>
<keyword evidence="7" id="KW-0444">Lipid biosynthesis</keyword>
<evidence type="ECO:0000256" key="8">
    <source>
        <dbReference type="ARBA" id="ARBA00023264"/>
    </source>
</evidence>
<keyword evidence="8" id="KW-1208">Phospholipid metabolism</keyword>
<dbReference type="PANTHER" id="PTHR12358">
    <property type="entry name" value="SPHINGOSINE KINASE"/>
    <property type="match status" value="1"/>
</dbReference>
<comment type="caution">
    <text evidence="11">The sequence shown here is derived from an EMBL/GenBank/DDBJ whole genome shotgun (WGS) entry which is preliminary data.</text>
</comment>
<keyword evidence="3" id="KW-0808">Transferase</keyword>
<evidence type="ECO:0000256" key="2">
    <source>
        <dbReference type="ARBA" id="ARBA00005983"/>
    </source>
</evidence>
<evidence type="ECO:0000256" key="6">
    <source>
        <dbReference type="ARBA" id="ARBA00022840"/>
    </source>
</evidence>
<dbReference type="SMART" id="SM00046">
    <property type="entry name" value="DAGKc"/>
    <property type="match status" value="1"/>
</dbReference>
<dbReference type="GO" id="GO:0005524">
    <property type="term" value="F:ATP binding"/>
    <property type="evidence" value="ECO:0007669"/>
    <property type="project" value="UniProtKB-KW"/>
</dbReference>
<feature type="region of interest" description="Disordered" evidence="9">
    <location>
        <begin position="343"/>
        <end position="365"/>
    </location>
</feature>
<dbReference type="Gene3D" id="3.40.50.10330">
    <property type="entry name" value="Probable inorganic polyphosphate/atp-NAD kinase, domain 1"/>
    <property type="match status" value="1"/>
</dbReference>
<accession>A0A3E0W452</accession>
<evidence type="ECO:0000256" key="5">
    <source>
        <dbReference type="ARBA" id="ARBA00022777"/>
    </source>
</evidence>
<evidence type="ECO:0000313" key="11">
    <source>
        <dbReference type="EMBL" id="RFA16996.1"/>
    </source>
</evidence>
<proteinExistence type="inferred from homology"/>
<dbReference type="PANTHER" id="PTHR12358:SF54">
    <property type="entry name" value="SPHINGOSINE KINASE RELATED PROTEIN"/>
    <property type="match status" value="1"/>
</dbReference>
<evidence type="ECO:0000313" key="12">
    <source>
        <dbReference type="Proteomes" id="UP000256541"/>
    </source>
</evidence>
<dbReference type="InterPro" id="IPR050187">
    <property type="entry name" value="Lipid_Phosphate_FormReg"/>
</dbReference>
<dbReference type="AlphaFoldDB" id="A0A3E0W452"/>
<feature type="compositionally biased region" description="Low complexity" evidence="9">
    <location>
        <begin position="349"/>
        <end position="358"/>
    </location>
</feature>
<dbReference type="InterPro" id="IPR016064">
    <property type="entry name" value="NAD/diacylglycerol_kinase_sf"/>
</dbReference>
<keyword evidence="4" id="KW-0547">Nucleotide-binding</keyword>
<organism evidence="11 12">
    <name type="scientific">Subtercola boreus</name>
    <dbReference type="NCBI Taxonomy" id="120213"/>
    <lineage>
        <taxon>Bacteria</taxon>
        <taxon>Bacillati</taxon>
        <taxon>Actinomycetota</taxon>
        <taxon>Actinomycetes</taxon>
        <taxon>Micrococcales</taxon>
        <taxon>Microbacteriaceae</taxon>
        <taxon>Subtercola</taxon>
    </lineage>
</organism>
<dbReference type="InterPro" id="IPR001206">
    <property type="entry name" value="Diacylglycerol_kinase_cat_dom"/>
</dbReference>
<dbReference type="OrthoDB" id="3171056at2"/>
<dbReference type="InterPro" id="IPR017438">
    <property type="entry name" value="ATP-NAD_kinase_N"/>
</dbReference>
<evidence type="ECO:0000259" key="10">
    <source>
        <dbReference type="PROSITE" id="PS50146"/>
    </source>
</evidence>
<evidence type="ECO:0000256" key="9">
    <source>
        <dbReference type="SAM" id="MobiDB-lite"/>
    </source>
</evidence>
<dbReference type="GO" id="GO:0016301">
    <property type="term" value="F:kinase activity"/>
    <property type="evidence" value="ECO:0007669"/>
    <property type="project" value="UniProtKB-KW"/>
</dbReference>
<keyword evidence="7" id="KW-0594">Phospholipid biosynthesis</keyword>
<reference evidence="11 12" key="1">
    <citation type="submission" date="2017-04" db="EMBL/GenBank/DDBJ databases">
        <title>Comparative genome analysis of Subtercola boreus.</title>
        <authorList>
            <person name="Cho Y.-J."/>
            <person name="Cho A."/>
            <person name="Kim O.-S."/>
            <person name="Lee J.-I."/>
        </authorList>
    </citation>
    <scope>NUCLEOTIDE SEQUENCE [LARGE SCALE GENOMIC DNA]</scope>
    <source>
        <strain evidence="11 12">P27479</strain>
    </source>
</reference>
<name>A0A3E0W452_9MICO</name>
<evidence type="ECO:0000256" key="1">
    <source>
        <dbReference type="ARBA" id="ARBA00001946"/>
    </source>
</evidence>
<dbReference type="EMBL" id="NBXB01000006">
    <property type="protein sequence ID" value="RFA16996.1"/>
    <property type="molecule type" value="Genomic_DNA"/>
</dbReference>
<sequence>MPAERPGPTAAIVYNPTKVNEKRLRAMVAAMEAEKGWALSLWAATTVEDPGHVAALRLLESSPDVVIAAGGDGTVSAVAQALTHQQVPLGILPTGTTNLFARALGLPLGVIGLPFVNARKALRAAFSETVRTVDVGRVDAVLDSGETISRAFTVMAGMGVDAQMVVNTSPKGKDTLGWTGYVGAILDSFVRNRRFDLSYTLDGAPLPETPAHTIVLGNAGVLPAGIRMIPGALIDDGQLDVVVLSPLGAGEWARAIHWFWRTNTTYLPRKPAARAAADGSAPVTTSSVRHARASAITFAVTEAQDFEIDGEYLGRVTSATAWIEVGALRVRGSVGGAALPASSLPTAEAGAASSRSGGTQPTSAE</sequence>
<dbReference type="InterPro" id="IPR045540">
    <property type="entry name" value="YegS/DAGK_C"/>
</dbReference>
<dbReference type="Pfam" id="PF00781">
    <property type="entry name" value="DAGK_cat"/>
    <property type="match status" value="1"/>
</dbReference>